<sequence>MNESRKILRPWSIFRPISLVLLGFALGVLVRGIFSWVDPQDAPPGLNAPAPVNVSDITQSKGGGLNVATNSGSFGIRTISPAARLHLETTGLAATDYGFRMGSNGQFVIDSSGVIGGRLTVLENGNVGIGNNNPDAKLRVNGSVKIVDGTQGSSKVLTSDANGLASWQTPTGKAMILANEAPVIYDATQGTKYHYVWGQSFTSSETSAGLLFPTTVTFYFSRFSARCIANSLNGSLTVSLRKNSVDTGLSPSISAGSTNWSTSTLITPVGFSNNDILSIQTTEAAGSGSCTLQWTLGP</sequence>
<organism evidence="1 2">
    <name type="scientific">Candidatus Terrybacteria bacterium RIFCSPHIGHO2_01_FULL_48_17</name>
    <dbReference type="NCBI Taxonomy" id="1802362"/>
    <lineage>
        <taxon>Bacteria</taxon>
        <taxon>Candidatus Terryibacteriota</taxon>
    </lineage>
</organism>
<dbReference type="Proteomes" id="UP000177629">
    <property type="component" value="Unassembled WGS sequence"/>
</dbReference>
<proteinExistence type="predicted"/>
<protein>
    <submittedName>
        <fullName evidence="1">Uncharacterized protein</fullName>
    </submittedName>
</protein>
<evidence type="ECO:0000313" key="1">
    <source>
        <dbReference type="EMBL" id="OHA49094.1"/>
    </source>
</evidence>
<reference evidence="1 2" key="1">
    <citation type="journal article" date="2016" name="Nat. Commun.">
        <title>Thousands of microbial genomes shed light on interconnected biogeochemical processes in an aquifer system.</title>
        <authorList>
            <person name="Anantharaman K."/>
            <person name="Brown C.T."/>
            <person name="Hug L.A."/>
            <person name="Sharon I."/>
            <person name="Castelle C.J."/>
            <person name="Probst A.J."/>
            <person name="Thomas B.C."/>
            <person name="Singh A."/>
            <person name="Wilkins M.J."/>
            <person name="Karaoz U."/>
            <person name="Brodie E.L."/>
            <person name="Williams K.H."/>
            <person name="Hubbard S.S."/>
            <person name="Banfield J.F."/>
        </authorList>
    </citation>
    <scope>NUCLEOTIDE SEQUENCE [LARGE SCALE GENOMIC DNA]</scope>
</reference>
<gene>
    <name evidence="1" type="ORF">A2806_02040</name>
</gene>
<name>A0A1G2PL83_9BACT</name>
<comment type="caution">
    <text evidence="1">The sequence shown here is derived from an EMBL/GenBank/DDBJ whole genome shotgun (WGS) entry which is preliminary data.</text>
</comment>
<dbReference type="AlphaFoldDB" id="A0A1G2PL83"/>
<dbReference type="EMBL" id="MHSS01000001">
    <property type="protein sequence ID" value="OHA49094.1"/>
    <property type="molecule type" value="Genomic_DNA"/>
</dbReference>
<evidence type="ECO:0000313" key="2">
    <source>
        <dbReference type="Proteomes" id="UP000177629"/>
    </source>
</evidence>
<accession>A0A1G2PL83</accession>